<dbReference type="AlphaFoldDB" id="A0A8H7PYV9"/>
<dbReference type="GO" id="GO:0000127">
    <property type="term" value="C:transcription factor TFIIIC complex"/>
    <property type="evidence" value="ECO:0007669"/>
    <property type="project" value="InterPro"/>
</dbReference>
<dbReference type="InterPro" id="IPR015943">
    <property type="entry name" value="WD40/YVTN_repeat-like_dom_sf"/>
</dbReference>
<comment type="caution">
    <text evidence="3">The sequence shown here is derived from an EMBL/GenBank/DDBJ whole genome shotgun (WGS) entry which is preliminary data.</text>
</comment>
<dbReference type="PANTHER" id="PTHR15496">
    <property type="entry name" value="GENERAL TRANSCRIPTION FACTOR 3C POLYPEPTIDE 4 FAMILY"/>
    <property type="match status" value="1"/>
</dbReference>
<dbReference type="Pfam" id="PF12660">
    <property type="entry name" value="zf-TFIIIC"/>
    <property type="match status" value="1"/>
</dbReference>
<gene>
    <name evidence="3" type="ORF">INT43_006894</name>
</gene>
<dbReference type="EMBL" id="JAEPQZ010000004">
    <property type="protein sequence ID" value="KAG2181969.1"/>
    <property type="molecule type" value="Genomic_DNA"/>
</dbReference>
<evidence type="ECO:0008006" key="5">
    <source>
        <dbReference type="Google" id="ProtNLM"/>
    </source>
</evidence>
<sequence length="727" mass="81051">MDKQPSVAIAVAPIRPDSIIWSENNKIAIISPSSIHILTPAITRRKEKSSRVIQHTVLSSVDQPEARRYDAVENNEGPFMTAYAVYNGFKTAAWSPVGSVVPGSCTLAVVTISHQVQLYQLQSNMENDKWELLRDLTPLFGSPYVLTSHVLCASWSRSMDNDPHHSSILALGSKMSHVSLWCNTLNSERMFTYKVIEDSDAWVTLLEWSIWYKDDSGMVAYLVVAFSNGKLSIVKVSVAQQSITALTIKTWFEKDTRAPTVLKITNSGSHFKVAVAKSSSIHIATFKHESGKDLLHEGDKWYSIVLPITTHFTGKAGMVWAPNGDSLHMFAGEYTNFSLVIQSEKLVVDDTITAAIHAKTSEMIRAQAVLNAKKAKWESKQNESYRALIWGVSPSPNGLYYSLSYTLVPLVDKELGDAGFDSYCGWLRDVQDSEQLESTILSTTINGWLQDGSQKGNTKILDVIDYVATNDGGESILNLIESLKTKCDAYGEEPQQLVSNDHLSRIMNGNPRNNTFKLLYYINEHVKVMYSSKIKAVEISEAVSETASELAKNAKTAMTWFYTKTILQMLLRANDDDWRALDHTQLSQILLLADSVLIWQPLTESTIPLVTELYQRVQNLGLGTTSQELQMISEVQTGTRPVIELNDLTPREPCPSCQQMIPLASNFFGICPSNHFWERCQLTKTVLDTPQVRSCRVCRSKIKQISPGPFQLILAACGSCIYCGSTF</sequence>
<feature type="domain" description="Transcription factor IIIC putative zinc-finger" evidence="2">
    <location>
        <begin position="651"/>
        <end position="727"/>
    </location>
</feature>
<evidence type="ECO:0000313" key="3">
    <source>
        <dbReference type="EMBL" id="KAG2181969.1"/>
    </source>
</evidence>
<dbReference type="GO" id="GO:0006384">
    <property type="term" value="P:transcription initiation at RNA polymerase III promoter"/>
    <property type="evidence" value="ECO:0007669"/>
    <property type="project" value="InterPro"/>
</dbReference>
<dbReference type="GO" id="GO:0004402">
    <property type="term" value="F:histone acetyltransferase activity"/>
    <property type="evidence" value="ECO:0007669"/>
    <property type="project" value="InterPro"/>
</dbReference>
<evidence type="ECO:0000259" key="1">
    <source>
        <dbReference type="Pfam" id="PF12657"/>
    </source>
</evidence>
<protein>
    <recommendedName>
        <fullName evidence="5">Transcription factor IIIC 90kDa subunit N-terminal domain-containing protein</fullName>
    </recommendedName>
</protein>
<accession>A0A8H7PYV9</accession>
<feature type="domain" description="Transcription factor IIIC 90kDa subunit N-terminal" evidence="1">
    <location>
        <begin position="21"/>
        <end position="409"/>
    </location>
</feature>
<dbReference type="InterPro" id="IPR044230">
    <property type="entry name" value="GTF3C4"/>
</dbReference>
<dbReference type="Pfam" id="PF12657">
    <property type="entry name" value="TFIIIC_delta"/>
    <property type="match status" value="1"/>
</dbReference>
<dbReference type="InterPro" id="IPR036322">
    <property type="entry name" value="WD40_repeat_dom_sf"/>
</dbReference>
<dbReference type="InterPro" id="IPR024761">
    <property type="entry name" value="TFIIIC_delta_N"/>
</dbReference>
<dbReference type="Proteomes" id="UP000654370">
    <property type="component" value="Unassembled WGS sequence"/>
</dbReference>
<dbReference type="InterPro" id="IPR024764">
    <property type="entry name" value="TFIIIC_Znf"/>
</dbReference>
<reference evidence="3" key="1">
    <citation type="submission" date="2020-12" db="EMBL/GenBank/DDBJ databases">
        <title>Metabolic potential, ecology and presence of endohyphal bacteria is reflected in genomic diversity of Mucoromycotina.</title>
        <authorList>
            <person name="Muszewska A."/>
            <person name="Okrasinska A."/>
            <person name="Steczkiewicz K."/>
            <person name="Drgas O."/>
            <person name="Orlowska M."/>
            <person name="Perlinska-Lenart U."/>
            <person name="Aleksandrzak-Piekarczyk T."/>
            <person name="Szatraj K."/>
            <person name="Zielenkiewicz U."/>
            <person name="Pilsyk S."/>
            <person name="Malc E."/>
            <person name="Mieczkowski P."/>
            <person name="Kruszewska J.S."/>
            <person name="Biernat P."/>
            <person name="Pawlowska J."/>
        </authorList>
    </citation>
    <scope>NUCLEOTIDE SEQUENCE</scope>
    <source>
        <strain evidence="3">WA0000067209</strain>
    </source>
</reference>
<name>A0A8H7PYV9_MORIS</name>
<organism evidence="3 4">
    <name type="scientific">Mortierella isabellina</name>
    <name type="common">Filamentous fungus</name>
    <name type="synonym">Umbelopsis isabellina</name>
    <dbReference type="NCBI Taxonomy" id="91625"/>
    <lineage>
        <taxon>Eukaryota</taxon>
        <taxon>Fungi</taxon>
        <taxon>Fungi incertae sedis</taxon>
        <taxon>Mucoromycota</taxon>
        <taxon>Mucoromycotina</taxon>
        <taxon>Umbelopsidomycetes</taxon>
        <taxon>Umbelopsidales</taxon>
        <taxon>Umbelopsidaceae</taxon>
        <taxon>Umbelopsis</taxon>
    </lineage>
</organism>
<keyword evidence="4" id="KW-1185">Reference proteome</keyword>
<dbReference type="OrthoDB" id="6021743at2759"/>
<dbReference type="PANTHER" id="PTHR15496:SF2">
    <property type="entry name" value="GENERAL TRANSCRIPTION FACTOR 3C POLYPEPTIDE 4"/>
    <property type="match status" value="1"/>
</dbReference>
<dbReference type="SUPFAM" id="SSF50978">
    <property type="entry name" value="WD40 repeat-like"/>
    <property type="match status" value="1"/>
</dbReference>
<evidence type="ECO:0000313" key="4">
    <source>
        <dbReference type="Proteomes" id="UP000654370"/>
    </source>
</evidence>
<evidence type="ECO:0000259" key="2">
    <source>
        <dbReference type="Pfam" id="PF12660"/>
    </source>
</evidence>
<dbReference type="Gene3D" id="2.130.10.10">
    <property type="entry name" value="YVTN repeat-like/Quinoprotein amine dehydrogenase"/>
    <property type="match status" value="1"/>
</dbReference>
<proteinExistence type="predicted"/>